<dbReference type="STRING" id="43304.GCA_001403655_06388"/>
<feature type="chain" id="PRO_5008297337" description="LVIVD repeat-containing protein" evidence="1">
    <location>
        <begin position="33"/>
        <end position="514"/>
    </location>
</feature>
<protein>
    <recommendedName>
        <fullName evidence="4">LVIVD repeat-containing protein</fullName>
    </recommendedName>
</protein>
<dbReference type="Gene3D" id="2.130.10.10">
    <property type="entry name" value="YVTN repeat-like/Quinoprotein amine dehydrogenase"/>
    <property type="match status" value="1"/>
</dbReference>
<dbReference type="Proteomes" id="UP000093902">
    <property type="component" value="Unassembled WGS sequence"/>
</dbReference>
<organism evidence="2 3">
    <name type="scientific">Mycolicibacterium peregrinum</name>
    <name type="common">Mycobacterium peregrinum</name>
    <dbReference type="NCBI Taxonomy" id="43304"/>
    <lineage>
        <taxon>Bacteria</taxon>
        <taxon>Bacillati</taxon>
        <taxon>Actinomycetota</taxon>
        <taxon>Actinomycetes</taxon>
        <taxon>Mycobacteriales</taxon>
        <taxon>Mycobacteriaceae</taxon>
        <taxon>Mycolicibacterium</taxon>
    </lineage>
</organism>
<gene>
    <name evidence="2" type="ORF">A5792_03135</name>
</gene>
<accession>A0A1A0R6F2</accession>
<dbReference type="EMBL" id="LZSO01000023">
    <property type="protein sequence ID" value="OBB29912.1"/>
    <property type="molecule type" value="Genomic_DNA"/>
</dbReference>
<dbReference type="SUPFAM" id="SSF51004">
    <property type="entry name" value="C-terminal (heme d1) domain of cytochrome cd1-nitrite reductase"/>
    <property type="match status" value="2"/>
</dbReference>
<dbReference type="InterPro" id="IPR015943">
    <property type="entry name" value="WD40/YVTN_repeat-like_dom_sf"/>
</dbReference>
<dbReference type="AlphaFoldDB" id="A0A1A0R6F2"/>
<reference evidence="3" key="1">
    <citation type="submission" date="2016-06" db="EMBL/GenBank/DDBJ databases">
        <authorList>
            <person name="Sutton G."/>
            <person name="Brinkac L."/>
            <person name="Sanka R."/>
            <person name="Adams M."/>
            <person name="Lau E."/>
            <person name="Mehaffy C."/>
            <person name="Tameris M."/>
            <person name="Hatherill M."/>
            <person name="Hanekom W."/>
            <person name="Mahomed H."/>
            <person name="Mcshane H."/>
        </authorList>
    </citation>
    <scope>NUCLEOTIDE SEQUENCE [LARGE SCALE GENOMIC DNA]</scope>
    <source>
        <strain evidence="3">852002-51209_SCH5440388</strain>
    </source>
</reference>
<dbReference type="InterPro" id="IPR011048">
    <property type="entry name" value="Haem_d1_sf"/>
</dbReference>
<keyword evidence="1" id="KW-0732">Signal</keyword>
<evidence type="ECO:0000313" key="2">
    <source>
        <dbReference type="EMBL" id="OBB29912.1"/>
    </source>
</evidence>
<sequence>MMRSMLDNLLRTVCVALLVAIAGLGPSAVAHAGLPPGYDTRFDIWPTAVDKAQCRPGDRVETGLQGEVPVADRESHRSAQGYNCNIDLVGQHQGTGAGITSTSYKNCTYVGSTWPYTDGVQVIDASDPAHPVQADLLTEPAMVGGTWESLKVHAGRGLLVGTGVPLLFGGGYISIYDISQDCRHPRLLNEGAGSLPGVRIPMLTHEGNFSPDGNTYWAGGIIWNSAVDITDPTAPHVVWSAPVGWASHGMGFAPDGRTMYMSQFSGLTVLDTSAVQDRVAPDFTMHQLLPAHSHKAWVDGQEAQHSVYVTYRGVPHIFTIDELGSGGVKLFDVSDPTDLKLRNIIKLEINLPEHMDNWTSSGGFNGVFAYDSHYCSVDRQDDPTALACGWIQSGIRVFDIRDPEHITELAYFNPPAQSDKKYEDLPNSIHVYNLSVLATPPLTGIFGVGRAALDGKIQLSDIVLGNRPGWGQPADFSADWCMSPPEFRGNLLYVTCSDNGFMTLKLDPTVYPPR</sequence>
<evidence type="ECO:0000313" key="3">
    <source>
        <dbReference type="Proteomes" id="UP000093902"/>
    </source>
</evidence>
<evidence type="ECO:0000256" key="1">
    <source>
        <dbReference type="SAM" id="SignalP"/>
    </source>
</evidence>
<proteinExistence type="predicted"/>
<comment type="caution">
    <text evidence="2">The sequence shown here is derived from an EMBL/GenBank/DDBJ whole genome shotgun (WGS) entry which is preliminary data.</text>
</comment>
<name>A0A1A0R6F2_MYCPR</name>
<evidence type="ECO:0008006" key="4">
    <source>
        <dbReference type="Google" id="ProtNLM"/>
    </source>
</evidence>
<feature type="signal peptide" evidence="1">
    <location>
        <begin position="1"/>
        <end position="32"/>
    </location>
</feature>